<comment type="caution">
    <text evidence="3">The sequence shown here is derived from an EMBL/GenBank/DDBJ whole genome shotgun (WGS) entry which is preliminary data.</text>
</comment>
<feature type="signal peptide" evidence="1">
    <location>
        <begin position="1"/>
        <end position="19"/>
    </location>
</feature>
<feature type="chain" id="PRO_5022983352" evidence="1">
    <location>
        <begin position="20"/>
        <end position="191"/>
    </location>
</feature>
<dbReference type="PANTHER" id="PTHR34406">
    <property type="entry name" value="PROTEIN YCEI"/>
    <property type="match status" value="1"/>
</dbReference>
<evidence type="ECO:0000256" key="1">
    <source>
        <dbReference type="SAM" id="SignalP"/>
    </source>
</evidence>
<evidence type="ECO:0000259" key="2">
    <source>
        <dbReference type="SMART" id="SM00867"/>
    </source>
</evidence>
<dbReference type="Gene3D" id="2.40.128.110">
    <property type="entry name" value="Lipid/polyisoprenoid-binding, YceI-like"/>
    <property type="match status" value="1"/>
</dbReference>
<dbReference type="SMART" id="SM00867">
    <property type="entry name" value="YceI"/>
    <property type="match status" value="1"/>
</dbReference>
<name>A0A5C6U3F0_9BURK</name>
<gene>
    <name evidence="3" type="ORF">FSC37_19825</name>
</gene>
<organism evidence="3 4">
    <name type="scientific">Piscinibacter aquaticus</name>
    <dbReference type="NCBI Taxonomy" id="392597"/>
    <lineage>
        <taxon>Bacteria</taxon>
        <taxon>Pseudomonadati</taxon>
        <taxon>Pseudomonadota</taxon>
        <taxon>Betaproteobacteria</taxon>
        <taxon>Burkholderiales</taxon>
        <taxon>Sphaerotilaceae</taxon>
        <taxon>Piscinibacter</taxon>
    </lineage>
</organism>
<accession>A0A5C6U3F0</accession>
<feature type="domain" description="Lipid/polyisoprenoid-binding YceI-like" evidence="2">
    <location>
        <begin position="23"/>
        <end position="187"/>
    </location>
</feature>
<dbReference type="PANTHER" id="PTHR34406:SF1">
    <property type="entry name" value="PROTEIN YCEI"/>
    <property type="match status" value="1"/>
</dbReference>
<sequence length="191" mass="20658">MKTRPTALALLLAASTATAAPTAYTIDPTHTYPSFEADHMGISVWRGKFNKSSGKVLYDKAAGTGTVEIVTELASVDFGMDALATWARGKDFFDVKKHPRAVFKGTLQSPVNGVPTQLAGELTLHGVTRPLTLTVHSLRCIQHPMLKRDYCGADASGSFNRDEFGLSAGKDYGFKMNVDLRIQVEAIAQQP</sequence>
<dbReference type="Proteomes" id="UP000321832">
    <property type="component" value="Unassembled WGS sequence"/>
</dbReference>
<dbReference type="AlphaFoldDB" id="A0A5C6U3F0"/>
<protein>
    <submittedName>
        <fullName evidence="3">Polyisoprenoid-binding protein</fullName>
    </submittedName>
</protein>
<proteinExistence type="predicted"/>
<dbReference type="SUPFAM" id="SSF101874">
    <property type="entry name" value="YceI-like"/>
    <property type="match status" value="1"/>
</dbReference>
<dbReference type="InterPro" id="IPR007372">
    <property type="entry name" value="Lipid/polyisoprenoid-bd_YceI"/>
</dbReference>
<dbReference type="EMBL" id="VOPW01000001">
    <property type="protein sequence ID" value="TXC67150.1"/>
    <property type="molecule type" value="Genomic_DNA"/>
</dbReference>
<reference evidence="3 4" key="1">
    <citation type="submission" date="2019-08" db="EMBL/GenBank/DDBJ databases">
        <authorList>
            <person name="Khan S.A."/>
            <person name="Jeon C.O."/>
            <person name="Jeong S.E."/>
        </authorList>
    </citation>
    <scope>NUCLEOTIDE SEQUENCE [LARGE SCALE GENOMIC DNA]</scope>
    <source>
        <strain evidence="4">IMCC1728</strain>
    </source>
</reference>
<keyword evidence="1" id="KW-0732">Signal</keyword>
<evidence type="ECO:0000313" key="4">
    <source>
        <dbReference type="Proteomes" id="UP000321832"/>
    </source>
</evidence>
<dbReference type="InterPro" id="IPR036761">
    <property type="entry name" value="TTHA0802/YceI-like_sf"/>
</dbReference>
<evidence type="ECO:0000313" key="3">
    <source>
        <dbReference type="EMBL" id="TXC67150.1"/>
    </source>
</evidence>
<dbReference type="Pfam" id="PF04264">
    <property type="entry name" value="YceI"/>
    <property type="match status" value="1"/>
</dbReference>
<keyword evidence="4" id="KW-1185">Reference proteome</keyword>